<keyword evidence="3" id="KW-1185">Reference proteome</keyword>
<evidence type="ECO:0000256" key="1">
    <source>
        <dbReference type="SAM" id="Phobius"/>
    </source>
</evidence>
<keyword evidence="1" id="KW-0812">Transmembrane</keyword>
<evidence type="ECO:0000313" key="3">
    <source>
        <dbReference type="Proteomes" id="UP000324222"/>
    </source>
</evidence>
<dbReference type="EMBL" id="VSRR010005611">
    <property type="protein sequence ID" value="MPC42912.1"/>
    <property type="molecule type" value="Genomic_DNA"/>
</dbReference>
<proteinExistence type="predicted"/>
<evidence type="ECO:0000313" key="2">
    <source>
        <dbReference type="EMBL" id="MPC42912.1"/>
    </source>
</evidence>
<keyword evidence="1" id="KW-0472">Membrane</keyword>
<keyword evidence="1" id="KW-1133">Transmembrane helix</keyword>
<accession>A0A5B7F8Z7</accession>
<protein>
    <submittedName>
        <fullName evidence="2">Uncharacterized protein</fullName>
    </submittedName>
</protein>
<name>A0A5B7F8Z7_PORTR</name>
<comment type="caution">
    <text evidence="2">The sequence shown here is derived from an EMBL/GenBank/DDBJ whole genome shotgun (WGS) entry which is preliminary data.</text>
</comment>
<sequence length="59" mass="6616">MCDETLNRLLLEGRRGGERRGVLLVTPRAVGCSTLFPLIIIVLSWRVTRESETAESESK</sequence>
<dbReference type="AlphaFoldDB" id="A0A5B7F8Z7"/>
<reference evidence="2 3" key="1">
    <citation type="submission" date="2019-05" db="EMBL/GenBank/DDBJ databases">
        <title>Another draft genome of Portunus trituberculatus and its Hox gene families provides insights of decapod evolution.</title>
        <authorList>
            <person name="Jeong J.-H."/>
            <person name="Song I."/>
            <person name="Kim S."/>
            <person name="Choi T."/>
            <person name="Kim D."/>
            <person name="Ryu S."/>
            <person name="Kim W."/>
        </authorList>
    </citation>
    <scope>NUCLEOTIDE SEQUENCE [LARGE SCALE GENOMIC DNA]</scope>
    <source>
        <tissue evidence="2">Muscle</tissue>
    </source>
</reference>
<feature type="transmembrane region" description="Helical" evidence="1">
    <location>
        <begin position="21"/>
        <end position="45"/>
    </location>
</feature>
<organism evidence="2 3">
    <name type="scientific">Portunus trituberculatus</name>
    <name type="common">Swimming crab</name>
    <name type="synonym">Neptunus trituberculatus</name>
    <dbReference type="NCBI Taxonomy" id="210409"/>
    <lineage>
        <taxon>Eukaryota</taxon>
        <taxon>Metazoa</taxon>
        <taxon>Ecdysozoa</taxon>
        <taxon>Arthropoda</taxon>
        <taxon>Crustacea</taxon>
        <taxon>Multicrustacea</taxon>
        <taxon>Malacostraca</taxon>
        <taxon>Eumalacostraca</taxon>
        <taxon>Eucarida</taxon>
        <taxon>Decapoda</taxon>
        <taxon>Pleocyemata</taxon>
        <taxon>Brachyura</taxon>
        <taxon>Eubrachyura</taxon>
        <taxon>Portunoidea</taxon>
        <taxon>Portunidae</taxon>
        <taxon>Portuninae</taxon>
        <taxon>Portunus</taxon>
    </lineage>
</organism>
<gene>
    <name evidence="2" type="ORF">E2C01_036545</name>
</gene>
<dbReference type="Proteomes" id="UP000324222">
    <property type="component" value="Unassembled WGS sequence"/>
</dbReference>